<dbReference type="InterPro" id="IPR003313">
    <property type="entry name" value="AraC-bd"/>
</dbReference>
<dbReference type="SUPFAM" id="SSF46689">
    <property type="entry name" value="Homeodomain-like"/>
    <property type="match status" value="2"/>
</dbReference>
<feature type="domain" description="HTH araC/xylS-type" evidence="4">
    <location>
        <begin position="196"/>
        <end position="294"/>
    </location>
</feature>
<evidence type="ECO:0000313" key="5">
    <source>
        <dbReference type="EMBL" id="TVY02177.1"/>
    </source>
</evidence>
<dbReference type="InterPro" id="IPR037923">
    <property type="entry name" value="HTH-like"/>
</dbReference>
<evidence type="ECO:0000313" key="6">
    <source>
        <dbReference type="Proteomes" id="UP000316330"/>
    </source>
</evidence>
<keyword evidence="6" id="KW-1185">Reference proteome</keyword>
<dbReference type="CDD" id="cd06986">
    <property type="entry name" value="cupin_MmsR-like_N"/>
    <property type="match status" value="1"/>
</dbReference>
<evidence type="ECO:0000259" key="4">
    <source>
        <dbReference type="PROSITE" id="PS01124"/>
    </source>
</evidence>
<dbReference type="Pfam" id="PF12833">
    <property type="entry name" value="HTH_18"/>
    <property type="match status" value="1"/>
</dbReference>
<dbReference type="AlphaFoldDB" id="A0A559JQP1"/>
<name>A0A559JQP1_9BACL</name>
<evidence type="ECO:0000256" key="2">
    <source>
        <dbReference type="ARBA" id="ARBA00023125"/>
    </source>
</evidence>
<proteinExistence type="predicted"/>
<dbReference type="RefSeq" id="WP_144699809.1">
    <property type="nucleotide sequence ID" value="NZ_VNJJ01000003.1"/>
</dbReference>
<comment type="caution">
    <text evidence="5">The sequence shown here is derived from an EMBL/GenBank/DDBJ whole genome shotgun (WGS) entry which is preliminary data.</text>
</comment>
<dbReference type="PANTHER" id="PTHR46796:SF7">
    <property type="entry name" value="ARAC FAMILY TRANSCRIPTIONAL REGULATOR"/>
    <property type="match status" value="1"/>
</dbReference>
<sequence length="297" mass="33343">MASDPIRIPEGFPEEKLIVLPAYLCEELSRHPLTRGLFVSDIGFFPHAANHYRERPEGSDSHIFINCLAGEGWIEQEGRITPVRPGDLVVIPAATAHRYGAAAEDPWSIYWFHLQGEHVADFVRLYGLDASHVRLPPSIWQEWTDSFERCYALLTDKPYSMPVQTHISQTIGQLLGRIGLGAGGTARDKKREADLERAIRYLNDRLDGNATLPEVAAYTGLSKQHLIHLFNQETGFSPIEYYLRMKMQKAGQLLSLTGLSVKEIAAAVGIADPYYFSRLFKKRMGVSPSDYRSTPKG</sequence>
<keyword evidence="3" id="KW-0804">Transcription</keyword>
<accession>A0A559JQP1</accession>
<dbReference type="GO" id="GO:0043565">
    <property type="term" value="F:sequence-specific DNA binding"/>
    <property type="evidence" value="ECO:0007669"/>
    <property type="project" value="InterPro"/>
</dbReference>
<dbReference type="InterPro" id="IPR018060">
    <property type="entry name" value="HTH_AraC"/>
</dbReference>
<dbReference type="SUPFAM" id="SSF51215">
    <property type="entry name" value="Regulatory protein AraC"/>
    <property type="match status" value="1"/>
</dbReference>
<dbReference type="PROSITE" id="PS01124">
    <property type="entry name" value="HTH_ARAC_FAMILY_2"/>
    <property type="match status" value="1"/>
</dbReference>
<dbReference type="InterPro" id="IPR020449">
    <property type="entry name" value="Tscrpt_reg_AraC-type_HTH"/>
</dbReference>
<protein>
    <submittedName>
        <fullName evidence="5">Helix-turn-helix domain-containing protein</fullName>
    </submittedName>
</protein>
<dbReference type="GO" id="GO:0003700">
    <property type="term" value="F:DNA-binding transcription factor activity"/>
    <property type="evidence" value="ECO:0007669"/>
    <property type="project" value="InterPro"/>
</dbReference>
<dbReference type="EMBL" id="VNJJ01000003">
    <property type="protein sequence ID" value="TVY02177.1"/>
    <property type="molecule type" value="Genomic_DNA"/>
</dbReference>
<reference evidence="5 6" key="1">
    <citation type="submission" date="2019-07" db="EMBL/GenBank/DDBJ databases">
        <authorList>
            <person name="Kim J."/>
        </authorList>
    </citation>
    <scope>NUCLEOTIDE SEQUENCE [LARGE SCALE GENOMIC DNA]</scope>
    <source>
        <strain evidence="5 6">G13</strain>
    </source>
</reference>
<dbReference type="Pfam" id="PF02311">
    <property type="entry name" value="AraC_binding"/>
    <property type="match status" value="1"/>
</dbReference>
<dbReference type="PRINTS" id="PR00032">
    <property type="entry name" value="HTHARAC"/>
</dbReference>
<evidence type="ECO:0000256" key="3">
    <source>
        <dbReference type="ARBA" id="ARBA00023163"/>
    </source>
</evidence>
<organism evidence="5 6">
    <name type="scientific">Cohnella terricola</name>
    <dbReference type="NCBI Taxonomy" id="1289167"/>
    <lineage>
        <taxon>Bacteria</taxon>
        <taxon>Bacillati</taxon>
        <taxon>Bacillota</taxon>
        <taxon>Bacilli</taxon>
        <taxon>Bacillales</taxon>
        <taxon>Paenibacillaceae</taxon>
        <taxon>Cohnella</taxon>
    </lineage>
</organism>
<keyword evidence="2" id="KW-0238">DNA-binding</keyword>
<evidence type="ECO:0000256" key="1">
    <source>
        <dbReference type="ARBA" id="ARBA00023015"/>
    </source>
</evidence>
<gene>
    <name evidence="5" type="ORF">FPZ45_06980</name>
</gene>
<dbReference type="Proteomes" id="UP000316330">
    <property type="component" value="Unassembled WGS sequence"/>
</dbReference>
<dbReference type="PANTHER" id="PTHR46796">
    <property type="entry name" value="HTH-TYPE TRANSCRIPTIONAL ACTIVATOR RHAS-RELATED"/>
    <property type="match status" value="1"/>
</dbReference>
<dbReference type="InterPro" id="IPR050204">
    <property type="entry name" value="AraC_XylS_family_regulators"/>
</dbReference>
<dbReference type="InterPro" id="IPR009057">
    <property type="entry name" value="Homeodomain-like_sf"/>
</dbReference>
<dbReference type="Gene3D" id="1.10.10.60">
    <property type="entry name" value="Homeodomain-like"/>
    <property type="match status" value="2"/>
</dbReference>
<keyword evidence="1" id="KW-0805">Transcription regulation</keyword>
<dbReference type="Gene3D" id="2.60.120.280">
    <property type="entry name" value="Regulatory protein AraC"/>
    <property type="match status" value="1"/>
</dbReference>
<dbReference type="SMART" id="SM00342">
    <property type="entry name" value="HTH_ARAC"/>
    <property type="match status" value="1"/>
</dbReference>
<dbReference type="OrthoDB" id="9807321at2"/>